<proteinExistence type="predicted"/>
<evidence type="ECO:0000313" key="2">
    <source>
        <dbReference type="EMBL" id="GAA0874077.1"/>
    </source>
</evidence>
<dbReference type="EMBL" id="BAAAFH010000003">
    <property type="protein sequence ID" value="GAA0874077.1"/>
    <property type="molecule type" value="Genomic_DNA"/>
</dbReference>
<comment type="caution">
    <text evidence="2">The sequence shown here is derived from an EMBL/GenBank/DDBJ whole genome shotgun (WGS) entry which is preliminary data.</text>
</comment>
<sequence length="237" mass="27647">MKYLIRKKYLTVLFLFFIASAVFSQSSLSIFGGINLSSRTPERVYWEHKTTFGYNLGGLYEYSFTDYFALSGGLETNTRGSAFFVMVWHPTFPDNYISFDLTAQRKVQYLDLPIYAKFYMHLSPKVNLFGAIGPFVGIALFGMYDRIYFESDDLDSYPKTKLEYVKGRDLAKPRWEAGINYRIGIEYMKFTFSAAYSMGLVNHAEEYYNPTYALNVERVNQWAIQFSLGYRFSFEKK</sequence>
<feature type="domain" description="Outer membrane protein beta-barrel" evidence="1">
    <location>
        <begin position="24"/>
        <end position="202"/>
    </location>
</feature>
<gene>
    <name evidence="2" type="ORF">GCM10009118_04850</name>
</gene>
<dbReference type="RefSeq" id="WP_343784762.1">
    <property type="nucleotide sequence ID" value="NZ_BAAAFH010000003.1"/>
</dbReference>
<evidence type="ECO:0000313" key="3">
    <source>
        <dbReference type="Proteomes" id="UP001501126"/>
    </source>
</evidence>
<protein>
    <recommendedName>
        <fullName evidence="1">Outer membrane protein beta-barrel domain-containing protein</fullName>
    </recommendedName>
</protein>
<keyword evidence="3" id="KW-1185">Reference proteome</keyword>
<dbReference type="InterPro" id="IPR025665">
    <property type="entry name" value="Beta-barrel_OMP_2"/>
</dbReference>
<reference evidence="2 3" key="1">
    <citation type="journal article" date="2019" name="Int. J. Syst. Evol. Microbiol.">
        <title>The Global Catalogue of Microorganisms (GCM) 10K type strain sequencing project: providing services to taxonomists for standard genome sequencing and annotation.</title>
        <authorList>
            <consortium name="The Broad Institute Genomics Platform"/>
            <consortium name="The Broad Institute Genome Sequencing Center for Infectious Disease"/>
            <person name="Wu L."/>
            <person name="Ma J."/>
        </authorList>
    </citation>
    <scope>NUCLEOTIDE SEQUENCE [LARGE SCALE GENOMIC DNA]</scope>
    <source>
        <strain evidence="2 3">JCM 16083</strain>
    </source>
</reference>
<dbReference type="Pfam" id="PF13568">
    <property type="entry name" value="OMP_b-brl_2"/>
    <property type="match status" value="1"/>
</dbReference>
<name>A0ABN1MM90_9FLAO</name>
<dbReference type="Proteomes" id="UP001501126">
    <property type="component" value="Unassembled WGS sequence"/>
</dbReference>
<accession>A0ABN1MM90</accession>
<evidence type="ECO:0000259" key="1">
    <source>
        <dbReference type="Pfam" id="PF13568"/>
    </source>
</evidence>
<organism evidence="2 3">
    <name type="scientific">Wandonia haliotis</name>
    <dbReference type="NCBI Taxonomy" id="574963"/>
    <lineage>
        <taxon>Bacteria</taxon>
        <taxon>Pseudomonadati</taxon>
        <taxon>Bacteroidota</taxon>
        <taxon>Flavobacteriia</taxon>
        <taxon>Flavobacteriales</taxon>
        <taxon>Crocinitomicaceae</taxon>
        <taxon>Wandonia</taxon>
    </lineage>
</organism>